<gene>
    <name evidence="4" type="ORF">Tco_0990943</name>
</gene>
<organism evidence="4 5">
    <name type="scientific">Tanacetum coccineum</name>
    <dbReference type="NCBI Taxonomy" id="301880"/>
    <lineage>
        <taxon>Eukaryota</taxon>
        <taxon>Viridiplantae</taxon>
        <taxon>Streptophyta</taxon>
        <taxon>Embryophyta</taxon>
        <taxon>Tracheophyta</taxon>
        <taxon>Spermatophyta</taxon>
        <taxon>Magnoliopsida</taxon>
        <taxon>eudicotyledons</taxon>
        <taxon>Gunneridae</taxon>
        <taxon>Pentapetalae</taxon>
        <taxon>asterids</taxon>
        <taxon>campanulids</taxon>
        <taxon>Asterales</taxon>
        <taxon>Asteraceae</taxon>
        <taxon>Asteroideae</taxon>
        <taxon>Anthemideae</taxon>
        <taxon>Anthemidinae</taxon>
        <taxon>Tanacetum</taxon>
    </lineage>
</organism>
<accession>A0ABQ5EY93</accession>
<keyword evidence="5" id="KW-1185">Reference proteome</keyword>
<dbReference type="InterPro" id="IPR036875">
    <property type="entry name" value="Znf_CCHC_sf"/>
</dbReference>
<reference evidence="4" key="2">
    <citation type="submission" date="2022-01" db="EMBL/GenBank/DDBJ databases">
        <authorList>
            <person name="Yamashiro T."/>
            <person name="Shiraishi A."/>
            <person name="Satake H."/>
            <person name="Nakayama K."/>
        </authorList>
    </citation>
    <scope>NUCLEOTIDE SEQUENCE</scope>
</reference>
<evidence type="ECO:0000313" key="4">
    <source>
        <dbReference type="EMBL" id="GJT55889.1"/>
    </source>
</evidence>
<dbReference type="InterPro" id="IPR039537">
    <property type="entry name" value="Retrotran_Ty1/copia-like"/>
</dbReference>
<comment type="caution">
    <text evidence="4">The sequence shown here is derived from an EMBL/GenBank/DDBJ whole genome shotgun (WGS) entry which is preliminary data.</text>
</comment>
<feature type="region of interest" description="Disordered" evidence="2">
    <location>
        <begin position="405"/>
        <end position="439"/>
    </location>
</feature>
<evidence type="ECO:0000313" key="5">
    <source>
        <dbReference type="Proteomes" id="UP001151760"/>
    </source>
</evidence>
<dbReference type="InterPro" id="IPR012337">
    <property type="entry name" value="RNaseH-like_sf"/>
</dbReference>
<reference evidence="4" key="1">
    <citation type="journal article" date="2022" name="Int. J. Mol. Sci.">
        <title>Draft Genome of Tanacetum Coccineum: Genomic Comparison of Closely Related Tanacetum-Family Plants.</title>
        <authorList>
            <person name="Yamashiro T."/>
            <person name="Shiraishi A."/>
            <person name="Nakayama K."/>
            <person name="Satake H."/>
        </authorList>
    </citation>
    <scope>NUCLEOTIDE SEQUENCE</scope>
</reference>
<dbReference type="Proteomes" id="UP001151760">
    <property type="component" value="Unassembled WGS sequence"/>
</dbReference>
<sequence>MDLDFPANGNLRELSGEEAWEAIENFAQGQKEWDNPPNIISEQEVANLKAQAKRLFGNEDVWVEMHRVIAWDKVENSDPQSTPQVLPLFKEYTLPVTCPEVVEETLGTPIEVEPLDETQLEDLGLNTCNHDIPLSSREVPTFDKMKPQPQPLPNCPPLDISLGDKRGLEPPIKPHSLDSFRIKVVDNLTIHTPSLSLVASSHPNNTYCYYRPCIDDPKRHYGFKPGLLGQSGSSGVDFSNLEMIENDWELEYKEASLLEKGVNSPMAATQTTNNNSIRSILEKEKLNGSNFLDWYRNLRIVLRNEQKLHHLEEALPEAPPATATAAVRNAYTRRVAEQQEVACLMLQGEQELFETVKAFHTCKQEEGQSFRTYDYDQFVQNYNMHSMGKTIPELHAMLKLLEKTRGKGKQRGKGKTKLAYDPKQKIPPPTKEKHPAKDTECHHCHKTGHWKRNCPLYLAELKKNKASTSGTSAIEAIGSFELILPSEMILVLEICHFSLSITRGIVSLLRLWDKENQAQLGFYFSMALSSWPYKQETHNDGLLTLIDDESFDVYVSCISSKMARKPFTFASDRADALLGIIHSDVCRPFRTTSREGANYYVTFIDDFSRYGYVYLIKHKHEVFEMFKTFQNEVENQLEKTIKALRSDQVGYLTILPMSFWGYALKSVARILNMVPTNKVNATPYEMWHEKVLKLSYLKVWGCEALVKRDTPNKLKSKSIKYIFVGYPKETMGYYYYYPLKNKNFVARYAEFFKTNLIKQEASGSTINFDEIQREDAQPSENTSVHQHEVKHDAVDPQTDVIPVRRSVRIPQAPEQYGFYIDAEEHELGDHREPPNYRVALSDPESKKWLEAMNAKMQSTKDN</sequence>
<proteinExistence type="predicted"/>
<feature type="domain" description="CCHC-type" evidence="3">
    <location>
        <begin position="441"/>
        <end position="455"/>
    </location>
</feature>
<dbReference type="PANTHER" id="PTHR42648">
    <property type="entry name" value="TRANSPOSASE, PUTATIVE-RELATED"/>
    <property type="match status" value="1"/>
</dbReference>
<feature type="region of interest" description="Disordered" evidence="2">
    <location>
        <begin position="775"/>
        <end position="796"/>
    </location>
</feature>
<feature type="compositionally biased region" description="Basic and acidic residues" evidence="2">
    <location>
        <begin position="785"/>
        <end position="794"/>
    </location>
</feature>
<dbReference type="SUPFAM" id="SSF53098">
    <property type="entry name" value="Ribonuclease H-like"/>
    <property type="match status" value="1"/>
</dbReference>
<dbReference type="SUPFAM" id="SSF57756">
    <property type="entry name" value="Retrovirus zinc finger-like domains"/>
    <property type="match status" value="1"/>
</dbReference>
<evidence type="ECO:0000256" key="1">
    <source>
        <dbReference type="PROSITE-ProRule" id="PRU00047"/>
    </source>
</evidence>
<keyword evidence="1" id="KW-0479">Metal-binding</keyword>
<feature type="compositionally biased region" description="Basic and acidic residues" evidence="2">
    <location>
        <begin position="418"/>
        <end position="439"/>
    </location>
</feature>
<feature type="compositionally biased region" description="Basic residues" evidence="2">
    <location>
        <begin position="406"/>
        <end position="416"/>
    </location>
</feature>
<dbReference type="InterPro" id="IPR001878">
    <property type="entry name" value="Znf_CCHC"/>
</dbReference>
<dbReference type="InterPro" id="IPR036397">
    <property type="entry name" value="RNaseH_sf"/>
</dbReference>
<dbReference type="EMBL" id="BQNB010016797">
    <property type="protein sequence ID" value="GJT55889.1"/>
    <property type="molecule type" value="Genomic_DNA"/>
</dbReference>
<dbReference type="Gene3D" id="4.10.60.10">
    <property type="entry name" value="Zinc finger, CCHC-type"/>
    <property type="match status" value="1"/>
</dbReference>
<evidence type="ECO:0000259" key="3">
    <source>
        <dbReference type="PROSITE" id="PS50158"/>
    </source>
</evidence>
<name>A0ABQ5EY93_9ASTR</name>
<dbReference type="PANTHER" id="PTHR42648:SF27">
    <property type="entry name" value="RNA-DIRECTED DNA POLYMERASE"/>
    <property type="match status" value="1"/>
</dbReference>
<evidence type="ECO:0000256" key="2">
    <source>
        <dbReference type="SAM" id="MobiDB-lite"/>
    </source>
</evidence>
<dbReference type="Gene3D" id="3.30.420.10">
    <property type="entry name" value="Ribonuclease H-like superfamily/Ribonuclease H"/>
    <property type="match status" value="1"/>
</dbReference>
<keyword evidence="1" id="KW-0863">Zinc-finger</keyword>
<dbReference type="Pfam" id="PF25597">
    <property type="entry name" value="SH3_retrovirus"/>
    <property type="match status" value="1"/>
</dbReference>
<keyword evidence="1" id="KW-0862">Zinc</keyword>
<protein>
    <submittedName>
        <fullName evidence="4">Retrotransposon protein, putative, ty1-copia subclass</fullName>
    </submittedName>
</protein>
<dbReference type="InterPro" id="IPR057670">
    <property type="entry name" value="SH3_retrovirus"/>
</dbReference>
<dbReference type="PROSITE" id="PS50158">
    <property type="entry name" value="ZF_CCHC"/>
    <property type="match status" value="1"/>
</dbReference>